<comment type="caution">
    <text evidence="2">The sequence shown here is derived from an EMBL/GenBank/DDBJ whole genome shotgun (WGS) entry which is preliminary data.</text>
</comment>
<evidence type="ECO:0000313" key="2">
    <source>
        <dbReference type="EMBL" id="KAF2590833.1"/>
    </source>
</evidence>
<evidence type="ECO:0000256" key="1">
    <source>
        <dbReference type="SAM" id="MobiDB-lite"/>
    </source>
</evidence>
<dbReference type="EMBL" id="QGKY02000190">
    <property type="protein sequence ID" value="KAF2590833.1"/>
    <property type="molecule type" value="Genomic_DNA"/>
</dbReference>
<gene>
    <name evidence="2" type="ORF">F2Q70_00038995</name>
</gene>
<feature type="region of interest" description="Disordered" evidence="1">
    <location>
        <begin position="32"/>
        <end position="53"/>
    </location>
</feature>
<reference evidence="2" key="1">
    <citation type="submission" date="2019-12" db="EMBL/GenBank/DDBJ databases">
        <title>Genome sequencing and annotation of Brassica cretica.</title>
        <authorList>
            <person name="Studholme D.J."/>
            <person name="Sarris P.F."/>
        </authorList>
    </citation>
    <scope>NUCLEOTIDE SEQUENCE</scope>
    <source>
        <strain evidence="2">PFS-102/07</strain>
        <tissue evidence="2">Leaf</tissue>
    </source>
</reference>
<feature type="region of interest" description="Disordered" evidence="1">
    <location>
        <begin position="80"/>
        <end position="106"/>
    </location>
</feature>
<organism evidence="2">
    <name type="scientific">Brassica cretica</name>
    <name type="common">Mustard</name>
    <dbReference type="NCBI Taxonomy" id="69181"/>
    <lineage>
        <taxon>Eukaryota</taxon>
        <taxon>Viridiplantae</taxon>
        <taxon>Streptophyta</taxon>
        <taxon>Embryophyta</taxon>
        <taxon>Tracheophyta</taxon>
        <taxon>Spermatophyta</taxon>
        <taxon>Magnoliopsida</taxon>
        <taxon>eudicotyledons</taxon>
        <taxon>Gunneridae</taxon>
        <taxon>Pentapetalae</taxon>
        <taxon>rosids</taxon>
        <taxon>malvids</taxon>
        <taxon>Brassicales</taxon>
        <taxon>Brassicaceae</taxon>
        <taxon>Brassiceae</taxon>
        <taxon>Brassica</taxon>
    </lineage>
</organism>
<protein>
    <submittedName>
        <fullName evidence="2">Uncharacterized protein</fullName>
    </submittedName>
</protein>
<proteinExistence type="predicted"/>
<name>A0A8S9KBE6_BRACR</name>
<dbReference type="AlphaFoldDB" id="A0A8S9KBE6"/>
<sequence>MTNLFRYLRSSAQILLSADVTGFIDSAPLKTSKTETVNGNSRRESETESSSKALSLETLLADHLLLIAYEDRRGGSGYIKNEINQKNGNQDAHEELMRSPAVLENP</sequence>
<accession>A0A8S9KBE6</accession>